<dbReference type="SMART" id="SM00112">
    <property type="entry name" value="CA"/>
    <property type="match status" value="1"/>
</dbReference>
<feature type="domain" description="Cadherin" evidence="6">
    <location>
        <begin position="1"/>
        <end position="95"/>
    </location>
</feature>
<comment type="caution">
    <text evidence="7">The sequence shown here is derived from an EMBL/GenBank/DDBJ whole genome shotgun (WGS) entry which is preliminary data.</text>
</comment>
<evidence type="ECO:0000256" key="4">
    <source>
        <dbReference type="ARBA" id="ARBA00023136"/>
    </source>
</evidence>
<dbReference type="GO" id="GO:0007156">
    <property type="term" value="P:homophilic cell adhesion via plasma membrane adhesion molecules"/>
    <property type="evidence" value="ECO:0007669"/>
    <property type="project" value="InterPro"/>
</dbReference>
<protein>
    <recommendedName>
        <fullName evidence="6">Cadherin domain-containing protein</fullName>
    </recommendedName>
</protein>
<dbReference type="InterPro" id="IPR002126">
    <property type="entry name" value="Cadherin-like_dom"/>
</dbReference>
<dbReference type="PANTHER" id="PTHR24027:SF442">
    <property type="entry name" value="PROTOCADHERIN-15 ISOFORM X1"/>
    <property type="match status" value="1"/>
</dbReference>
<keyword evidence="4" id="KW-0472">Membrane</keyword>
<evidence type="ECO:0000256" key="2">
    <source>
        <dbReference type="ARBA" id="ARBA00022737"/>
    </source>
</evidence>
<dbReference type="Gene3D" id="2.60.40.60">
    <property type="entry name" value="Cadherins"/>
    <property type="match status" value="1"/>
</dbReference>
<dbReference type="GO" id="GO:0045296">
    <property type="term" value="F:cadherin binding"/>
    <property type="evidence" value="ECO:0007669"/>
    <property type="project" value="TreeGrafter"/>
</dbReference>
<dbReference type="InterPro" id="IPR015919">
    <property type="entry name" value="Cadherin-like_sf"/>
</dbReference>
<evidence type="ECO:0000256" key="5">
    <source>
        <dbReference type="PROSITE-ProRule" id="PRU00043"/>
    </source>
</evidence>
<name>A0A9D4DV58_DREPO</name>
<evidence type="ECO:0000313" key="8">
    <source>
        <dbReference type="Proteomes" id="UP000828390"/>
    </source>
</evidence>
<evidence type="ECO:0000259" key="6">
    <source>
        <dbReference type="PROSITE" id="PS50268"/>
    </source>
</evidence>
<keyword evidence="2" id="KW-0677">Repeat</keyword>
<evidence type="ECO:0000313" key="7">
    <source>
        <dbReference type="EMBL" id="KAH3768196.1"/>
    </source>
</evidence>
<proteinExistence type="predicted"/>
<evidence type="ECO:0000256" key="3">
    <source>
        <dbReference type="ARBA" id="ARBA00022837"/>
    </source>
</evidence>
<keyword evidence="8" id="KW-1185">Reference proteome</keyword>
<gene>
    <name evidence="7" type="ORF">DPMN_169408</name>
</gene>
<evidence type="ECO:0000256" key="1">
    <source>
        <dbReference type="ARBA" id="ARBA00004370"/>
    </source>
</evidence>
<dbReference type="GO" id="GO:0016477">
    <property type="term" value="P:cell migration"/>
    <property type="evidence" value="ECO:0007669"/>
    <property type="project" value="TreeGrafter"/>
</dbReference>
<sequence length="120" mass="13273">MTVRATDYDAGLNGTVFYEIDSYGNPPASANGKLLFKINVNTGLIQTSLRNSLDREKTSQYFLPIVAKDRGDEQRKTTTTATISISDINDQRPQFIDVSSVNDNLVKMMQLFGLKSESCG</sequence>
<dbReference type="PANTHER" id="PTHR24027">
    <property type="entry name" value="CADHERIN-23"/>
    <property type="match status" value="1"/>
</dbReference>
<accession>A0A9D4DV58</accession>
<dbReference type="GO" id="GO:0005509">
    <property type="term" value="F:calcium ion binding"/>
    <property type="evidence" value="ECO:0007669"/>
    <property type="project" value="UniProtKB-UniRule"/>
</dbReference>
<dbReference type="EMBL" id="JAIWYP010000009">
    <property type="protein sequence ID" value="KAH3768196.1"/>
    <property type="molecule type" value="Genomic_DNA"/>
</dbReference>
<organism evidence="7 8">
    <name type="scientific">Dreissena polymorpha</name>
    <name type="common">Zebra mussel</name>
    <name type="synonym">Mytilus polymorpha</name>
    <dbReference type="NCBI Taxonomy" id="45954"/>
    <lineage>
        <taxon>Eukaryota</taxon>
        <taxon>Metazoa</taxon>
        <taxon>Spiralia</taxon>
        <taxon>Lophotrochozoa</taxon>
        <taxon>Mollusca</taxon>
        <taxon>Bivalvia</taxon>
        <taxon>Autobranchia</taxon>
        <taxon>Heteroconchia</taxon>
        <taxon>Euheterodonta</taxon>
        <taxon>Imparidentia</taxon>
        <taxon>Neoheterodontei</taxon>
        <taxon>Myida</taxon>
        <taxon>Dreissenoidea</taxon>
        <taxon>Dreissenidae</taxon>
        <taxon>Dreissena</taxon>
    </lineage>
</organism>
<dbReference type="GO" id="GO:0016342">
    <property type="term" value="C:catenin complex"/>
    <property type="evidence" value="ECO:0007669"/>
    <property type="project" value="TreeGrafter"/>
</dbReference>
<keyword evidence="3 5" id="KW-0106">Calcium</keyword>
<reference evidence="7" key="1">
    <citation type="journal article" date="2019" name="bioRxiv">
        <title>The Genome of the Zebra Mussel, Dreissena polymorpha: A Resource for Invasive Species Research.</title>
        <authorList>
            <person name="McCartney M.A."/>
            <person name="Auch B."/>
            <person name="Kono T."/>
            <person name="Mallez S."/>
            <person name="Zhang Y."/>
            <person name="Obille A."/>
            <person name="Becker A."/>
            <person name="Abrahante J.E."/>
            <person name="Garbe J."/>
            <person name="Badalamenti J.P."/>
            <person name="Herman A."/>
            <person name="Mangelson H."/>
            <person name="Liachko I."/>
            <person name="Sullivan S."/>
            <person name="Sone E.D."/>
            <person name="Koren S."/>
            <person name="Silverstein K.A.T."/>
            <person name="Beckman K.B."/>
            <person name="Gohl D.M."/>
        </authorList>
    </citation>
    <scope>NUCLEOTIDE SEQUENCE</scope>
    <source>
        <strain evidence="7">Duluth1</strain>
        <tissue evidence="7">Whole animal</tissue>
    </source>
</reference>
<dbReference type="FunFam" id="2.60.40.60:FF:000092">
    <property type="entry name" value="Protocadherin 8"/>
    <property type="match status" value="1"/>
</dbReference>
<dbReference type="AlphaFoldDB" id="A0A9D4DV58"/>
<dbReference type="GO" id="GO:0008013">
    <property type="term" value="F:beta-catenin binding"/>
    <property type="evidence" value="ECO:0007669"/>
    <property type="project" value="TreeGrafter"/>
</dbReference>
<dbReference type="Pfam" id="PF00028">
    <property type="entry name" value="Cadherin"/>
    <property type="match status" value="1"/>
</dbReference>
<dbReference type="SUPFAM" id="SSF49313">
    <property type="entry name" value="Cadherin-like"/>
    <property type="match status" value="1"/>
</dbReference>
<dbReference type="Proteomes" id="UP000828390">
    <property type="component" value="Unassembled WGS sequence"/>
</dbReference>
<comment type="subcellular location">
    <subcellularLocation>
        <location evidence="1">Membrane</location>
    </subcellularLocation>
</comment>
<dbReference type="PROSITE" id="PS50268">
    <property type="entry name" value="CADHERIN_2"/>
    <property type="match status" value="1"/>
</dbReference>
<dbReference type="InterPro" id="IPR039808">
    <property type="entry name" value="Cadherin"/>
</dbReference>
<reference evidence="7" key="2">
    <citation type="submission" date="2020-11" db="EMBL/GenBank/DDBJ databases">
        <authorList>
            <person name="McCartney M.A."/>
            <person name="Auch B."/>
            <person name="Kono T."/>
            <person name="Mallez S."/>
            <person name="Becker A."/>
            <person name="Gohl D.M."/>
            <person name="Silverstein K.A.T."/>
            <person name="Koren S."/>
            <person name="Bechman K.B."/>
            <person name="Herman A."/>
            <person name="Abrahante J.E."/>
            <person name="Garbe J."/>
        </authorList>
    </citation>
    <scope>NUCLEOTIDE SEQUENCE</scope>
    <source>
        <strain evidence="7">Duluth1</strain>
        <tissue evidence="7">Whole animal</tissue>
    </source>
</reference>
<dbReference type="CDD" id="cd11304">
    <property type="entry name" value="Cadherin_repeat"/>
    <property type="match status" value="1"/>
</dbReference>